<reference evidence="1 2" key="1">
    <citation type="journal article" date="2013" name="PLoS ONE">
        <title>Lactobacillus paracasei comparative genomics: towards species pan-genome definition and exploitation of diversity.</title>
        <authorList>
            <person name="Smokvina T."/>
            <person name="Wels M."/>
            <person name="Polka J."/>
            <person name="Chervaux C."/>
            <person name="Brisse S."/>
            <person name="Boekhorst J."/>
            <person name="van Hylckama Vlieg J.E."/>
            <person name="Siezen R.J."/>
        </authorList>
    </citation>
    <scope>NUCLEOTIDE SEQUENCE [LARGE SCALE GENOMIC DNA]</scope>
    <source>
        <strain evidence="1 2">Lpp22</strain>
    </source>
</reference>
<protein>
    <submittedName>
        <fullName evidence="1">Uncharacterized protein</fullName>
    </submittedName>
</protein>
<organism evidence="1 2">
    <name type="scientific">Lacticaseibacillus paracasei subsp. paracasei Lpp22</name>
    <dbReference type="NCBI Taxonomy" id="1256221"/>
    <lineage>
        <taxon>Bacteria</taxon>
        <taxon>Bacillati</taxon>
        <taxon>Bacillota</taxon>
        <taxon>Bacilli</taxon>
        <taxon>Lactobacillales</taxon>
        <taxon>Lactobacillaceae</taxon>
        <taxon>Lacticaseibacillus</taxon>
    </lineage>
</organism>
<gene>
    <name evidence="1" type="ORF">Lpp22_0276</name>
</gene>
<evidence type="ECO:0000313" key="2">
    <source>
        <dbReference type="Proteomes" id="UP000014257"/>
    </source>
</evidence>
<dbReference type="EMBL" id="ANMI01000017">
    <property type="protein sequence ID" value="EPC32974.1"/>
    <property type="molecule type" value="Genomic_DNA"/>
</dbReference>
<comment type="caution">
    <text evidence="1">The sequence shown here is derived from an EMBL/GenBank/DDBJ whole genome shotgun (WGS) entry which is preliminary data.</text>
</comment>
<name>A0A8E0IBU1_LACPA</name>
<accession>A0A8E0IBU1</accession>
<dbReference type="AlphaFoldDB" id="A0A8E0IBU1"/>
<dbReference type="Proteomes" id="UP000014257">
    <property type="component" value="Unassembled WGS sequence"/>
</dbReference>
<sequence>MKLAKVKLSEVEISNVEKPKAARVVSVSKSPRYADNGDPINGSVAKVVCQIVDAELAKTLEKSGDGVEDLKTYALELVGDEKDLLEISEAELLGTEIELKDAKVMLKWSAGRTSGWRDVKLVMNISDGK</sequence>
<evidence type="ECO:0000313" key="1">
    <source>
        <dbReference type="EMBL" id="EPC32974.1"/>
    </source>
</evidence>
<proteinExistence type="predicted"/>